<keyword evidence="2" id="KW-1015">Disulfide bond</keyword>
<dbReference type="InterPro" id="IPR027417">
    <property type="entry name" value="P-loop_NTPase"/>
</dbReference>
<dbReference type="SUPFAM" id="SSF51110">
    <property type="entry name" value="alpha-D-mannose-specific plant lectins"/>
    <property type="match status" value="1"/>
</dbReference>
<evidence type="ECO:0000256" key="2">
    <source>
        <dbReference type="ARBA" id="ARBA00023157"/>
    </source>
</evidence>
<dbReference type="Gene3D" id="2.90.10.10">
    <property type="entry name" value="Bulb-type lectin domain"/>
    <property type="match status" value="1"/>
</dbReference>
<feature type="domain" description="Bulb-type lectin" evidence="5">
    <location>
        <begin position="8"/>
        <end position="130"/>
    </location>
</feature>
<gene>
    <name evidence="6" type="ORF">Fmac_021181</name>
</gene>
<sequence length="745" mass="83953">MIATSTSVDTLSMNQSLQDGETLVSARGVIEVGFFSPENSTRRYLGIWYTNVSPFTVVWVANRNIPLESKSGVLKLNEKGILVLLNGSNSTIWSSNMASKAGNNPIGHLLDSGNFVVKNEQETNNFLWRSFDEIGDTMIPGMKLGWNIEIGLERCISSWKSANDPAKGKYTLKLDRRGYPQVVILKGSEIKVRVGPWNGQSWAGYPVTSDKSLQKFVFNEKEVYYEFDLLDSSDFNIFILTPSGTGSRISETCTRQVLSTEEEDQSASRIYYKHYKSKLRKEDIDLPTFDLSVLVNATENFSTENKLGEGGFRPIYKQKIIFQGTVRDGKELAVKRLSKKSEQGLDEFKNEVGLIAKLQHRNLVKLLGCCIEGEINTTPMDAIASVASTVAASLLRHLTYVLLYTTYLSELEVQVQKLRRQHKELKHTVEAAKRSGEEIEDTVHDWFARARAAMEEAQAFLRQEDRERVGCLDVYSKYVNSQRARSMVEAVREIRRETFDRVSYRCALKCNVSSAAREYVALESRNLVLKGIMHVLECDEVDFVGLYGMAGVGKTALVKELAWRVEKDGLFDVVVMATVTNSPNVGRIRAEIADGLGLKFDELTEMGRACRLRQRIRQERRILVILDDVWGKLYLIQCKLLVTSRDLNVLNSSLGVERVYRLEVLSEDESWGLFEKRGGDAVRDPSIQPLAAEVAKSCGGLSLLIVTVVEALKDKDLYAWKDALEQIMNFDLKGVCILRCVLLLR</sequence>
<dbReference type="Pfam" id="PF07714">
    <property type="entry name" value="PK_Tyr_Ser-Thr"/>
    <property type="match status" value="1"/>
</dbReference>
<dbReference type="Gene3D" id="3.40.50.300">
    <property type="entry name" value="P-loop containing nucleotide triphosphate hydrolases"/>
    <property type="match status" value="1"/>
</dbReference>
<dbReference type="InterPro" id="IPR011009">
    <property type="entry name" value="Kinase-like_dom_sf"/>
</dbReference>
<dbReference type="Gene3D" id="1.10.8.430">
    <property type="entry name" value="Helical domain of apoptotic protease-activating factors"/>
    <property type="match status" value="1"/>
</dbReference>
<dbReference type="AlphaFoldDB" id="A0ABD1LW30"/>
<dbReference type="InterPro" id="IPR001245">
    <property type="entry name" value="Ser-Thr/Tyr_kinase_cat_dom"/>
</dbReference>
<dbReference type="SUPFAM" id="SSF52540">
    <property type="entry name" value="P-loop containing nucleoside triphosphate hydrolases"/>
    <property type="match status" value="1"/>
</dbReference>
<evidence type="ECO:0000256" key="1">
    <source>
        <dbReference type="ARBA" id="ARBA00022729"/>
    </source>
</evidence>
<organism evidence="6 7">
    <name type="scientific">Flemingia macrophylla</name>
    <dbReference type="NCBI Taxonomy" id="520843"/>
    <lineage>
        <taxon>Eukaryota</taxon>
        <taxon>Viridiplantae</taxon>
        <taxon>Streptophyta</taxon>
        <taxon>Embryophyta</taxon>
        <taxon>Tracheophyta</taxon>
        <taxon>Spermatophyta</taxon>
        <taxon>Magnoliopsida</taxon>
        <taxon>eudicotyledons</taxon>
        <taxon>Gunneridae</taxon>
        <taxon>Pentapetalae</taxon>
        <taxon>rosids</taxon>
        <taxon>fabids</taxon>
        <taxon>Fabales</taxon>
        <taxon>Fabaceae</taxon>
        <taxon>Papilionoideae</taxon>
        <taxon>50 kb inversion clade</taxon>
        <taxon>NPAAA clade</taxon>
        <taxon>indigoferoid/millettioid clade</taxon>
        <taxon>Phaseoleae</taxon>
        <taxon>Flemingia</taxon>
    </lineage>
</organism>
<dbReference type="Pfam" id="PF01453">
    <property type="entry name" value="B_lectin"/>
    <property type="match status" value="1"/>
</dbReference>
<dbReference type="FunFam" id="2.90.10.10:FF:000004">
    <property type="entry name" value="G-type lectin S-receptor-like serine/threonine-protein kinase"/>
    <property type="match status" value="1"/>
</dbReference>
<dbReference type="PROSITE" id="PS50927">
    <property type="entry name" value="BULB_LECTIN"/>
    <property type="match status" value="1"/>
</dbReference>
<dbReference type="CDD" id="cd00028">
    <property type="entry name" value="B_lectin"/>
    <property type="match status" value="1"/>
</dbReference>
<dbReference type="InterPro" id="IPR042197">
    <property type="entry name" value="Apaf_helical"/>
</dbReference>
<dbReference type="PANTHER" id="PTHR32444">
    <property type="entry name" value="BULB-TYPE LECTIN DOMAIN-CONTAINING PROTEIN"/>
    <property type="match status" value="1"/>
</dbReference>
<keyword evidence="1" id="KW-0732">Signal</keyword>
<name>A0ABD1LW30_9FABA</name>
<reference evidence="6 7" key="1">
    <citation type="submission" date="2024-08" db="EMBL/GenBank/DDBJ databases">
        <title>Insights into the chromosomal genome structure of Flemingia macrophylla.</title>
        <authorList>
            <person name="Ding Y."/>
            <person name="Zhao Y."/>
            <person name="Bi W."/>
            <person name="Wu M."/>
            <person name="Zhao G."/>
            <person name="Gong Y."/>
            <person name="Li W."/>
            <person name="Zhang P."/>
        </authorList>
    </citation>
    <scope>NUCLEOTIDE SEQUENCE [LARGE SCALE GENOMIC DNA]</scope>
    <source>
        <strain evidence="6">DYQJB</strain>
        <tissue evidence="6">Leaf</tissue>
    </source>
</reference>
<dbReference type="InterPro" id="IPR036426">
    <property type="entry name" value="Bulb-type_lectin_dom_sf"/>
</dbReference>
<protein>
    <recommendedName>
        <fullName evidence="5">Bulb-type lectin domain-containing protein</fullName>
    </recommendedName>
</protein>
<dbReference type="Proteomes" id="UP001603857">
    <property type="component" value="Unassembled WGS sequence"/>
</dbReference>
<keyword evidence="4" id="KW-0175">Coiled coil</keyword>
<dbReference type="InterPro" id="IPR002182">
    <property type="entry name" value="NB-ARC"/>
</dbReference>
<dbReference type="InterPro" id="IPR001480">
    <property type="entry name" value="Bulb-type_lectin_dom"/>
</dbReference>
<dbReference type="SMART" id="SM00108">
    <property type="entry name" value="B_lectin"/>
    <property type="match status" value="1"/>
</dbReference>
<dbReference type="SUPFAM" id="SSF56112">
    <property type="entry name" value="Protein kinase-like (PK-like)"/>
    <property type="match status" value="1"/>
</dbReference>
<comment type="caution">
    <text evidence="6">The sequence shown here is derived from an EMBL/GenBank/DDBJ whole genome shotgun (WGS) entry which is preliminary data.</text>
</comment>
<keyword evidence="3" id="KW-0325">Glycoprotein</keyword>
<dbReference type="PANTHER" id="PTHR32444:SF183">
    <property type="entry name" value="APPLE DOMAIN-CONTAINING PROTEIN"/>
    <property type="match status" value="1"/>
</dbReference>
<evidence type="ECO:0000313" key="7">
    <source>
        <dbReference type="Proteomes" id="UP001603857"/>
    </source>
</evidence>
<evidence type="ECO:0000256" key="4">
    <source>
        <dbReference type="SAM" id="Coils"/>
    </source>
</evidence>
<evidence type="ECO:0000313" key="6">
    <source>
        <dbReference type="EMBL" id="KAL2327754.1"/>
    </source>
</evidence>
<evidence type="ECO:0000259" key="5">
    <source>
        <dbReference type="PROSITE" id="PS50927"/>
    </source>
</evidence>
<proteinExistence type="predicted"/>
<evidence type="ECO:0000256" key="3">
    <source>
        <dbReference type="ARBA" id="ARBA00023180"/>
    </source>
</evidence>
<keyword evidence="7" id="KW-1185">Reference proteome</keyword>
<dbReference type="Gene3D" id="3.30.200.20">
    <property type="entry name" value="Phosphorylase Kinase, domain 1"/>
    <property type="match status" value="1"/>
</dbReference>
<accession>A0ABD1LW30</accession>
<dbReference type="PRINTS" id="PR00364">
    <property type="entry name" value="DISEASERSIST"/>
</dbReference>
<dbReference type="Pfam" id="PF00931">
    <property type="entry name" value="NB-ARC"/>
    <property type="match status" value="1"/>
</dbReference>
<feature type="coiled-coil region" evidence="4">
    <location>
        <begin position="408"/>
        <end position="435"/>
    </location>
</feature>
<dbReference type="EMBL" id="JBGMDY010000007">
    <property type="protein sequence ID" value="KAL2327754.1"/>
    <property type="molecule type" value="Genomic_DNA"/>
</dbReference>